<keyword evidence="3" id="KW-1185">Reference proteome</keyword>
<feature type="transmembrane region" description="Helical" evidence="1">
    <location>
        <begin position="56"/>
        <end position="87"/>
    </location>
</feature>
<feature type="transmembrane region" description="Helical" evidence="1">
    <location>
        <begin position="12"/>
        <end position="36"/>
    </location>
</feature>
<dbReference type="EMBL" id="MTJL01000011">
    <property type="protein sequence ID" value="OMI07160.1"/>
    <property type="molecule type" value="Genomic_DNA"/>
</dbReference>
<dbReference type="InterPro" id="IPR018710">
    <property type="entry name" value="DUF2232"/>
</dbReference>
<accession>A0A1R1S2B3</accession>
<dbReference type="OrthoDB" id="2987886at2"/>
<evidence type="ECO:0008006" key="4">
    <source>
        <dbReference type="Google" id="ProtNLM"/>
    </source>
</evidence>
<dbReference type="Pfam" id="PF09991">
    <property type="entry name" value="DUF2232"/>
    <property type="match status" value="1"/>
</dbReference>
<dbReference type="PANTHER" id="PTHR41324">
    <property type="entry name" value="MEMBRANE PROTEIN-RELATED"/>
    <property type="match status" value="1"/>
</dbReference>
<keyword evidence="1" id="KW-0472">Membrane</keyword>
<dbReference type="Proteomes" id="UP000187367">
    <property type="component" value="Unassembled WGS sequence"/>
</dbReference>
<dbReference type="AlphaFoldDB" id="A0A1R1QR65"/>
<organism evidence="2 3">
    <name type="scientific">Bacillus swezeyi</name>
    <dbReference type="NCBI Taxonomy" id="1925020"/>
    <lineage>
        <taxon>Bacteria</taxon>
        <taxon>Bacillati</taxon>
        <taxon>Bacillota</taxon>
        <taxon>Bacilli</taxon>
        <taxon>Bacillales</taxon>
        <taxon>Bacillaceae</taxon>
        <taxon>Bacillus</taxon>
    </lineage>
</organism>
<evidence type="ECO:0000313" key="2">
    <source>
        <dbReference type="EMBL" id="OMI07160.1"/>
    </source>
</evidence>
<feature type="transmembrane region" description="Helical" evidence="1">
    <location>
        <begin position="237"/>
        <end position="264"/>
    </location>
</feature>
<proteinExistence type="predicted"/>
<keyword evidence="1" id="KW-1133">Transmembrane helix</keyword>
<feature type="transmembrane region" description="Helical" evidence="1">
    <location>
        <begin position="99"/>
        <end position="122"/>
    </location>
</feature>
<name>A0A1R1QR65_9BACI</name>
<feature type="transmembrane region" description="Helical" evidence="1">
    <location>
        <begin position="170"/>
        <end position="190"/>
    </location>
</feature>
<dbReference type="Gene3D" id="1.10.1760.20">
    <property type="match status" value="1"/>
</dbReference>
<keyword evidence="1" id="KW-0812">Transmembrane</keyword>
<evidence type="ECO:0000256" key="1">
    <source>
        <dbReference type="SAM" id="Phobius"/>
    </source>
</evidence>
<accession>A0A1R1QR65</accession>
<gene>
    <name evidence="2" type="ORF">BW143_07320</name>
</gene>
<protein>
    <recommendedName>
        <fullName evidence="4">DUF2232 domain-containing protein</fullName>
    </recommendedName>
</protein>
<feature type="transmembrane region" description="Helical" evidence="1">
    <location>
        <begin position="276"/>
        <end position="301"/>
    </location>
</feature>
<dbReference type="PANTHER" id="PTHR41324:SF1">
    <property type="entry name" value="DUF2232 DOMAIN-CONTAINING PROTEIN"/>
    <property type="match status" value="1"/>
</dbReference>
<sequence>MKQTRALVEGAILISLFAVLMMVSLYIPLIGTFLLFTLPLPVMMQTIRHGVKPGLLMGLVSVPVSLIVGSLSGMMLAFSVSAAGVIMGYHYRKKEPVHAIASAAVTYMVSMVLLLFISIQFFGLNLIETANQTYNETFKIFESSLKQFGNDKETAKQLEQMKEQLKQIQYLYPMVIVMMSGIAAFLNHLIAKPILRRTAVQIPSLKPFRELRFPQSIIWFYLLTIVLSLAPSEEGSVFYSIILNASMIMGFILAIQGFSFVFYFCHAKKMPTVLPVLFLIIGLLSPLLFLVRILGIIDIGFNLREKVKKS</sequence>
<dbReference type="RefSeq" id="WP_076760271.1">
    <property type="nucleotide sequence ID" value="NZ_JARMMH010000011.1"/>
</dbReference>
<feature type="transmembrane region" description="Helical" evidence="1">
    <location>
        <begin position="211"/>
        <end position="231"/>
    </location>
</feature>
<comment type="caution">
    <text evidence="2">The sequence shown here is derived from an EMBL/GenBank/DDBJ whole genome shotgun (WGS) entry which is preliminary data.</text>
</comment>
<evidence type="ECO:0000313" key="3">
    <source>
        <dbReference type="Proteomes" id="UP000187367"/>
    </source>
</evidence>
<reference evidence="2 3" key="1">
    <citation type="submission" date="2017-01" db="EMBL/GenBank/DDBJ databases">
        <title>Bacillus phylogenomics.</title>
        <authorList>
            <person name="Dunlap C."/>
        </authorList>
    </citation>
    <scope>NUCLEOTIDE SEQUENCE [LARGE SCALE GENOMIC DNA]</scope>
    <source>
        <strain evidence="2 3">NRRL B-41282</strain>
    </source>
</reference>